<accession>A0ABQ4WW72</accession>
<reference evidence="1" key="2">
    <citation type="submission" date="2022-01" db="EMBL/GenBank/DDBJ databases">
        <authorList>
            <person name="Yamashiro T."/>
            <person name="Shiraishi A."/>
            <person name="Satake H."/>
            <person name="Nakayama K."/>
        </authorList>
    </citation>
    <scope>NUCLEOTIDE SEQUENCE</scope>
</reference>
<keyword evidence="2" id="KW-1185">Reference proteome</keyword>
<name>A0ABQ4WW72_9ASTR</name>
<dbReference type="Proteomes" id="UP001151760">
    <property type="component" value="Unassembled WGS sequence"/>
</dbReference>
<organism evidence="1 2">
    <name type="scientific">Tanacetum coccineum</name>
    <dbReference type="NCBI Taxonomy" id="301880"/>
    <lineage>
        <taxon>Eukaryota</taxon>
        <taxon>Viridiplantae</taxon>
        <taxon>Streptophyta</taxon>
        <taxon>Embryophyta</taxon>
        <taxon>Tracheophyta</taxon>
        <taxon>Spermatophyta</taxon>
        <taxon>Magnoliopsida</taxon>
        <taxon>eudicotyledons</taxon>
        <taxon>Gunneridae</taxon>
        <taxon>Pentapetalae</taxon>
        <taxon>asterids</taxon>
        <taxon>campanulids</taxon>
        <taxon>Asterales</taxon>
        <taxon>Asteraceae</taxon>
        <taxon>Asteroideae</taxon>
        <taxon>Anthemideae</taxon>
        <taxon>Anthemidinae</taxon>
        <taxon>Tanacetum</taxon>
    </lineage>
</organism>
<evidence type="ECO:0000313" key="1">
    <source>
        <dbReference type="EMBL" id="GJS57164.1"/>
    </source>
</evidence>
<gene>
    <name evidence="1" type="ORF">Tco_0651948</name>
</gene>
<sequence length="185" mass="20612">MSSSWLIAPMFDETDVGAIASGLSKLHVRAKPTEMSPYCFKAESFDTLKELSHGMSMTHGEVASGESNFLDIDLLAGHPKAEKSTAIPLRETLKELQDESKGRHVADSIADRLTRPNRLQVQDRLQYHSYLGTNSLCYTLSILINGKDLLFHVLKVIFGMLRERDVVPPGYSYECSCRSSDCATR</sequence>
<protein>
    <submittedName>
        <fullName evidence="1">Uncharacterized protein</fullName>
    </submittedName>
</protein>
<reference evidence="1" key="1">
    <citation type="journal article" date="2022" name="Int. J. Mol. Sci.">
        <title>Draft Genome of Tanacetum Coccineum: Genomic Comparison of Closely Related Tanacetum-Family Plants.</title>
        <authorList>
            <person name="Yamashiro T."/>
            <person name="Shiraishi A."/>
            <person name="Nakayama K."/>
            <person name="Satake H."/>
        </authorList>
    </citation>
    <scope>NUCLEOTIDE SEQUENCE</scope>
</reference>
<evidence type="ECO:0000313" key="2">
    <source>
        <dbReference type="Proteomes" id="UP001151760"/>
    </source>
</evidence>
<proteinExistence type="predicted"/>
<comment type="caution">
    <text evidence="1">The sequence shown here is derived from an EMBL/GenBank/DDBJ whole genome shotgun (WGS) entry which is preliminary data.</text>
</comment>
<dbReference type="EMBL" id="BQNB010008986">
    <property type="protein sequence ID" value="GJS57164.1"/>
    <property type="molecule type" value="Genomic_DNA"/>
</dbReference>